<dbReference type="Proteomes" id="UP000050416">
    <property type="component" value="Unassembled WGS sequence"/>
</dbReference>
<dbReference type="EMBL" id="LJZQ01000025">
    <property type="protein sequence ID" value="KPQ27603.1"/>
    <property type="molecule type" value="Genomic_DNA"/>
</dbReference>
<sequence length="23" mass="2535">MRISLEGQAAETARNLSDNCLKN</sequence>
<reference evidence="2 3" key="1">
    <citation type="submission" date="2015-09" db="EMBL/GenBank/DDBJ databases">
        <title>Identification and resolution of microdiversity through metagenomic sequencing of parallel consortia.</title>
        <authorList>
            <person name="Nelson W.C."/>
            <person name="Romine M.F."/>
            <person name="Lindemann S.R."/>
        </authorList>
    </citation>
    <scope>NUCLEOTIDE SEQUENCE [LARGE SCALE GENOMIC DNA]</scope>
    <source>
        <strain evidence="2">HL-55</strain>
    </source>
</reference>
<dbReference type="EMBL" id="LJZQ01000034">
    <property type="protein sequence ID" value="KPQ27189.1"/>
    <property type="molecule type" value="Genomic_DNA"/>
</dbReference>
<comment type="caution">
    <text evidence="2">The sequence shown here is derived from an EMBL/GenBank/DDBJ whole genome shotgun (WGS) entry which is preliminary data.</text>
</comment>
<protein>
    <submittedName>
        <fullName evidence="2">Uncharacterized protein</fullName>
    </submittedName>
</protein>
<name>A0A0P8BGY3_9GAMM</name>
<dbReference type="AlphaFoldDB" id="A0A0P8BGY3"/>
<evidence type="ECO:0000313" key="2">
    <source>
        <dbReference type="EMBL" id="KPQ27603.1"/>
    </source>
</evidence>
<accession>A0A0P8BGY3</accession>
<gene>
    <name evidence="2" type="ORF">HLUCCX14_13925</name>
    <name evidence="1" type="ORF">HLUCCX14_16065</name>
</gene>
<evidence type="ECO:0000313" key="1">
    <source>
        <dbReference type="EMBL" id="KPQ27189.1"/>
    </source>
</evidence>
<evidence type="ECO:0000313" key="3">
    <source>
        <dbReference type="Proteomes" id="UP000050416"/>
    </source>
</evidence>
<organism evidence="2 3">
    <name type="scientific">Marinobacter excellens HL-55</name>
    <dbReference type="NCBI Taxonomy" id="1305731"/>
    <lineage>
        <taxon>Bacteria</taxon>
        <taxon>Pseudomonadati</taxon>
        <taxon>Pseudomonadota</taxon>
        <taxon>Gammaproteobacteria</taxon>
        <taxon>Pseudomonadales</taxon>
        <taxon>Marinobacteraceae</taxon>
        <taxon>Marinobacter</taxon>
    </lineage>
</organism>
<feature type="non-terminal residue" evidence="2">
    <location>
        <position position="23"/>
    </location>
</feature>
<proteinExistence type="predicted"/>